<reference evidence="3 4" key="1">
    <citation type="submission" date="2017-12" db="EMBL/GenBank/DDBJ databases">
        <authorList>
            <person name="Hurst M.R.H."/>
        </authorList>
    </citation>
    <scope>NUCLEOTIDE SEQUENCE [LARGE SCALE GENOMIC DNA]</scope>
    <source>
        <strain evidence="3 4">BM15</strain>
    </source>
</reference>
<dbReference type="NCBIfam" id="NF035933">
    <property type="entry name" value="ESAT6_1"/>
    <property type="match status" value="1"/>
</dbReference>
<keyword evidence="2" id="KW-0732">Signal</keyword>
<dbReference type="Proteomes" id="UP000233742">
    <property type="component" value="Chromosome"/>
</dbReference>
<organism evidence="3 4">
    <name type="scientific">Paracoccus tegillarcae</name>
    <dbReference type="NCBI Taxonomy" id="1529068"/>
    <lineage>
        <taxon>Bacteria</taxon>
        <taxon>Pseudomonadati</taxon>
        <taxon>Pseudomonadota</taxon>
        <taxon>Alphaproteobacteria</taxon>
        <taxon>Rhodobacterales</taxon>
        <taxon>Paracoccaceae</taxon>
        <taxon>Paracoccus</taxon>
    </lineage>
</organism>
<sequence>MLAGLSLMAISATATWAQDAAAPEAAPEAEAQAAPASPDPQAAYDAARNQLGVLSYCQDEGHIDGTAVEIQGRMLEMVPAGDVAQGDAAEANGKEGKVVGMGVETTLAEAATQQGATEAALCQQMDALIKQAGEQLPAE</sequence>
<dbReference type="AlphaFoldDB" id="A0A2K9EMM0"/>
<dbReference type="EMBL" id="CP025408">
    <property type="protein sequence ID" value="AUH34687.1"/>
    <property type="molecule type" value="Genomic_DNA"/>
</dbReference>
<evidence type="ECO:0000313" key="4">
    <source>
        <dbReference type="Proteomes" id="UP000233742"/>
    </source>
</evidence>
<name>A0A2K9EMM0_9RHOB</name>
<evidence type="ECO:0000256" key="2">
    <source>
        <dbReference type="SAM" id="SignalP"/>
    </source>
</evidence>
<evidence type="ECO:0000313" key="3">
    <source>
        <dbReference type="EMBL" id="AUH34687.1"/>
    </source>
</evidence>
<dbReference type="KEGG" id="paro:CUV01_16015"/>
<protein>
    <submittedName>
        <fullName evidence="3">Uncharacterized protein</fullName>
    </submittedName>
</protein>
<proteinExistence type="predicted"/>
<keyword evidence="4" id="KW-1185">Reference proteome</keyword>
<accession>A0A2K9EMM0</accession>
<evidence type="ECO:0000256" key="1">
    <source>
        <dbReference type="SAM" id="MobiDB-lite"/>
    </source>
</evidence>
<dbReference type="OrthoDB" id="7691610at2"/>
<feature type="region of interest" description="Disordered" evidence="1">
    <location>
        <begin position="21"/>
        <end position="43"/>
    </location>
</feature>
<gene>
    <name evidence="3" type="ORF">CUV01_16015</name>
</gene>
<feature type="chain" id="PRO_5014920873" evidence="2">
    <location>
        <begin position="18"/>
        <end position="139"/>
    </location>
</feature>
<feature type="signal peptide" evidence="2">
    <location>
        <begin position="1"/>
        <end position="17"/>
    </location>
</feature>